<evidence type="ECO:0000256" key="6">
    <source>
        <dbReference type="ARBA" id="ARBA00022833"/>
    </source>
</evidence>
<sequence>MKRLMNSIEKMLLRIWWLYSYEVNNPILKNISLEAASALNVRPFNKIKISDKFPLVNAAVVGFRCRTIVLTETLLELMNIEELKAIFLHEYAHCKQKHQTKLLTISLLILILTMLPTSLIFLEIDSELISISLLALMICTAYIIMLSIARYLTRRFEFEADLIAVEASRNPVVYIDMLKKLKIFEARPSRKSLTSIFRSHPYIEERIKKIIEASIKHIS</sequence>
<keyword evidence="6 10" id="KW-0862">Zinc</keyword>
<comment type="cofactor">
    <cofactor evidence="10">
        <name>Zn(2+)</name>
        <dbReference type="ChEBI" id="CHEBI:29105"/>
    </cofactor>
    <text evidence="10">Binds 1 zinc ion per subunit.</text>
</comment>
<keyword evidence="5 10" id="KW-0378">Hydrolase</keyword>
<feature type="domain" description="Peptidase M48" evidence="12">
    <location>
        <begin position="26"/>
        <end position="211"/>
    </location>
</feature>
<keyword evidence="8 10" id="KW-0482">Metalloprotease</keyword>
<evidence type="ECO:0000256" key="11">
    <source>
        <dbReference type="SAM" id="Phobius"/>
    </source>
</evidence>
<dbReference type="AlphaFoldDB" id="A0A7C4GZ60"/>
<dbReference type="InterPro" id="IPR050083">
    <property type="entry name" value="HtpX_protease"/>
</dbReference>
<keyword evidence="3 11" id="KW-0812">Transmembrane</keyword>
<evidence type="ECO:0000256" key="9">
    <source>
        <dbReference type="ARBA" id="ARBA00023136"/>
    </source>
</evidence>
<dbReference type="Gene3D" id="3.30.2010.10">
    <property type="entry name" value="Metalloproteases ('zincins'), catalytic domain"/>
    <property type="match status" value="1"/>
</dbReference>
<keyword evidence="1" id="KW-1003">Cell membrane</keyword>
<protein>
    <recommendedName>
        <fullName evidence="12">Peptidase M48 domain-containing protein</fullName>
    </recommendedName>
</protein>
<evidence type="ECO:0000256" key="3">
    <source>
        <dbReference type="ARBA" id="ARBA00022692"/>
    </source>
</evidence>
<keyword evidence="4" id="KW-0479">Metal-binding</keyword>
<comment type="similarity">
    <text evidence="10">Belongs to the peptidase M48 family.</text>
</comment>
<evidence type="ECO:0000259" key="12">
    <source>
        <dbReference type="Pfam" id="PF01435"/>
    </source>
</evidence>
<keyword evidence="2 10" id="KW-0645">Protease</keyword>
<evidence type="ECO:0000256" key="4">
    <source>
        <dbReference type="ARBA" id="ARBA00022723"/>
    </source>
</evidence>
<name>A0A7C4GZ60_9CREN</name>
<evidence type="ECO:0000256" key="1">
    <source>
        <dbReference type="ARBA" id="ARBA00022475"/>
    </source>
</evidence>
<gene>
    <name evidence="13" type="ORF">ENU31_02715</name>
</gene>
<keyword evidence="7 11" id="KW-1133">Transmembrane helix</keyword>
<evidence type="ECO:0000256" key="5">
    <source>
        <dbReference type="ARBA" id="ARBA00022801"/>
    </source>
</evidence>
<evidence type="ECO:0000256" key="7">
    <source>
        <dbReference type="ARBA" id="ARBA00022989"/>
    </source>
</evidence>
<evidence type="ECO:0000256" key="8">
    <source>
        <dbReference type="ARBA" id="ARBA00023049"/>
    </source>
</evidence>
<dbReference type="GO" id="GO:0006508">
    <property type="term" value="P:proteolysis"/>
    <property type="evidence" value="ECO:0007669"/>
    <property type="project" value="UniProtKB-KW"/>
</dbReference>
<evidence type="ECO:0000256" key="2">
    <source>
        <dbReference type="ARBA" id="ARBA00022670"/>
    </source>
</evidence>
<accession>A0A7C4GZ60</accession>
<organism evidence="13">
    <name type="scientific">Ignisphaera aggregans</name>
    <dbReference type="NCBI Taxonomy" id="334771"/>
    <lineage>
        <taxon>Archaea</taxon>
        <taxon>Thermoproteota</taxon>
        <taxon>Thermoprotei</taxon>
        <taxon>Desulfurococcales</taxon>
        <taxon>Desulfurococcaceae</taxon>
        <taxon>Ignisphaera</taxon>
    </lineage>
</organism>
<dbReference type="Pfam" id="PF01435">
    <property type="entry name" value="Peptidase_M48"/>
    <property type="match status" value="1"/>
</dbReference>
<dbReference type="InterPro" id="IPR001915">
    <property type="entry name" value="Peptidase_M48"/>
</dbReference>
<dbReference type="PANTHER" id="PTHR43221">
    <property type="entry name" value="PROTEASE HTPX"/>
    <property type="match status" value="1"/>
</dbReference>
<keyword evidence="9 11" id="KW-0472">Membrane</keyword>
<dbReference type="GO" id="GO:0004222">
    <property type="term" value="F:metalloendopeptidase activity"/>
    <property type="evidence" value="ECO:0007669"/>
    <property type="project" value="InterPro"/>
</dbReference>
<evidence type="ECO:0000313" key="13">
    <source>
        <dbReference type="EMBL" id="HGM07305.1"/>
    </source>
</evidence>
<dbReference type="EMBL" id="DTCA01000086">
    <property type="protein sequence ID" value="HGM07305.1"/>
    <property type="molecule type" value="Genomic_DNA"/>
</dbReference>
<reference evidence="13" key="1">
    <citation type="journal article" date="2020" name="mSystems">
        <title>Genome- and Community-Level Interaction Insights into Carbon Utilization and Element Cycling Functions of Hydrothermarchaeota in Hydrothermal Sediment.</title>
        <authorList>
            <person name="Zhou Z."/>
            <person name="Liu Y."/>
            <person name="Xu W."/>
            <person name="Pan J."/>
            <person name="Luo Z.H."/>
            <person name="Li M."/>
        </authorList>
    </citation>
    <scope>NUCLEOTIDE SEQUENCE [LARGE SCALE GENOMIC DNA]</scope>
    <source>
        <strain evidence="13">SpSt-658</strain>
    </source>
</reference>
<dbReference type="PANTHER" id="PTHR43221:SF2">
    <property type="entry name" value="PROTEASE HTPX HOMOLOG"/>
    <property type="match status" value="1"/>
</dbReference>
<feature type="transmembrane region" description="Helical" evidence="11">
    <location>
        <begin position="102"/>
        <end position="122"/>
    </location>
</feature>
<dbReference type="GO" id="GO:0046872">
    <property type="term" value="F:metal ion binding"/>
    <property type="evidence" value="ECO:0007669"/>
    <property type="project" value="UniProtKB-KW"/>
</dbReference>
<comment type="caution">
    <text evidence="13">The sequence shown here is derived from an EMBL/GenBank/DDBJ whole genome shotgun (WGS) entry which is preliminary data.</text>
</comment>
<feature type="transmembrane region" description="Helical" evidence="11">
    <location>
        <begin position="128"/>
        <end position="149"/>
    </location>
</feature>
<evidence type="ECO:0000256" key="10">
    <source>
        <dbReference type="RuleBase" id="RU003983"/>
    </source>
</evidence>
<proteinExistence type="inferred from homology"/>